<feature type="signal peptide" evidence="1">
    <location>
        <begin position="1"/>
        <end position="25"/>
    </location>
</feature>
<evidence type="ECO:0000313" key="3">
    <source>
        <dbReference type="EMBL" id="MCP2161162.1"/>
    </source>
</evidence>
<dbReference type="Pfam" id="PF00112">
    <property type="entry name" value="Peptidase_C1"/>
    <property type="match status" value="1"/>
</dbReference>
<dbReference type="RefSeq" id="WP_253654744.1">
    <property type="nucleotide sequence ID" value="NZ_BAAAOE010000002.1"/>
</dbReference>
<comment type="caution">
    <text evidence="3">The sequence shown here is derived from an EMBL/GenBank/DDBJ whole genome shotgun (WGS) entry which is preliminary data.</text>
</comment>
<evidence type="ECO:0000259" key="2">
    <source>
        <dbReference type="SMART" id="SM00645"/>
    </source>
</evidence>
<dbReference type="InterPro" id="IPR000668">
    <property type="entry name" value="Peptidase_C1A_C"/>
</dbReference>
<dbReference type="SUPFAM" id="SSF54001">
    <property type="entry name" value="Cysteine proteinases"/>
    <property type="match status" value="1"/>
</dbReference>
<evidence type="ECO:0000256" key="1">
    <source>
        <dbReference type="SAM" id="SignalP"/>
    </source>
</evidence>
<dbReference type="Gene3D" id="3.90.70.10">
    <property type="entry name" value="Cysteine proteinases"/>
    <property type="match status" value="1"/>
</dbReference>
<proteinExistence type="predicted"/>
<dbReference type="CDD" id="cd02619">
    <property type="entry name" value="Peptidase_C1"/>
    <property type="match status" value="1"/>
</dbReference>
<keyword evidence="3" id="KW-0645">Protease</keyword>
<dbReference type="InterPro" id="IPR038765">
    <property type="entry name" value="Papain-like_cys_pep_sf"/>
</dbReference>
<protein>
    <submittedName>
        <fullName evidence="3">Papain family cysteine protease</fullName>
    </submittedName>
</protein>
<dbReference type="GO" id="GO:0006508">
    <property type="term" value="P:proteolysis"/>
    <property type="evidence" value="ECO:0007669"/>
    <property type="project" value="UniProtKB-KW"/>
</dbReference>
<dbReference type="EMBL" id="JAMTCG010000004">
    <property type="protein sequence ID" value="MCP2161162.1"/>
    <property type="molecule type" value="Genomic_DNA"/>
</dbReference>
<sequence>MKRGVVGRAVAAAVVVIAASSVATGAVADAAPSAKAAGHGLGLDVATAKSKKGVDTSSGDALPAKLRGTTALPASASLQQYALTPGDQGQVGSCVTWATGYTGYGILMREQGITGAPMAPMYIYSQIAQGDDEGTTAAVALPMEVSQGIDTRADYAQGDYDFTTQPTAAERTNAAHYRLSGSSDLTARGDLKTNVMAAIASGLPVNIGFQVRPNFEYLNSSSYNYVPDTRQASLGGHEVTIVGYTSTGVTLENSWGTSWGNSGFFTAPWSFITGSEVVEVHSMGKLVTS</sequence>
<reference evidence="3 4" key="1">
    <citation type="submission" date="2022-06" db="EMBL/GenBank/DDBJ databases">
        <title>Genomic Encyclopedia of Archaeal and Bacterial Type Strains, Phase II (KMG-II): from individual species to whole genera.</title>
        <authorList>
            <person name="Goeker M."/>
        </authorList>
    </citation>
    <scope>NUCLEOTIDE SEQUENCE [LARGE SCALE GENOMIC DNA]</scope>
    <source>
        <strain evidence="3 4">DSM 45037</strain>
    </source>
</reference>
<dbReference type="Proteomes" id="UP001205740">
    <property type="component" value="Unassembled WGS sequence"/>
</dbReference>
<dbReference type="SMART" id="SM00645">
    <property type="entry name" value="Pept_C1"/>
    <property type="match status" value="1"/>
</dbReference>
<feature type="domain" description="Peptidase C1A papain C-terminal" evidence="2">
    <location>
        <begin position="72"/>
        <end position="281"/>
    </location>
</feature>
<accession>A0ABT1H1P2</accession>
<keyword evidence="3" id="KW-0378">Hydrolase</keyword>
<gene>
    <name evidence="3" type="ORF">LX12_002357</name>
</gene>
<name>A0ABT1H1P2_9NOCA</name>
<keyword evidence="4" id="KW-1185">Reference proteome</keyword>
<dbReference type="GO" id="GO:0008233">
    <property type="term" value="F:peptidase activity"/>
    <property type="evidence" value="ECO:0007669"/>
    <property type="project" value="UniProtKB-KW"/>
</dbReference>
<organism evidence="3 4">
    <name type="scientific">Williamsia serinedens</name>
    <dbReference type="NCBI Taxonomy" id="391736"/>
    <lineage>
        <taxon>Bacteria</taxon>
        <taxon>Bacillati</taxon>
        <taxon>Actinomycetota</taxon>
        <taxon>Actinomycetes</taxon>
        <taxon>Mycobacteriales</taxon>
        <taxon>Nocardiaceae</taxon>
        <taxon>Williamsia</taxon>
    </lineage>
</organism>
<keyword evidence="1" id="KW-0732">Signal</keyword>
<feature type="chain" id="PRO_5046584993" evidence="1">
    <location>
        <begin position="26"/>
        <end position="289"/>
    </location>
</feature>
<evidence type="ECO:0000313" key="4">
    <source>
        <dbReference type="Proteomes" id="UP001205740"/>
    </source>
</evidence>